<reference evidence="1 2" key="1">
    <citation type="submission" date="2011-02" db="EMBL/GenBank/DDBJ databases">
        <title>The Genome Sequence of Sphaeroforma arctica JP610.</title>
        <authorList>
            <consortium name="The Broad Institute Genome Sequencing Platform"/>
            <person name="Russ C."/>
            <person name="Cuomo C."/>
            <person name="Young S.K."/>
            <person name="Zeng Q."/>
            <person name="Gargeya S."/>
            <person name="Alvarado L."/>
            <person name="Berlin A."/>
            <person name="Chapman S.B."/>
            <person name="Chen Z."/>
            <person name="Freedman E."/>
            <person name="Gellesch M."/>
            <person name="Goldberg J."/>
            <person name="Griggs A."/>
            <person name="Gujja S."/>
            <person name="Heilman E."/>
            <person name="Heiman D."/>
            <person name="Howarth C."/>
            <person name="Mehta T."/>
            <person name="Neiman D."/>
            <person name="Pearson M."/>
            <person name="Roberts A."/>
            <person name="Saif S."/>
            <person name="Shea T."/>
            <person name="Shenoy N."/>
            <person name="Sisk P."/>
            <person name="Stolte C."/>
            <person name="Sykes S."/>
            <person name="White J."/>
            <person name="Yandava C."/>
            <person name="Burger G."/>
            <person name="Gray M.W."/>
            <person name="Holland P.W.H."/>
            <person name="King N."/>
            <person name="Lang F.B.F."/>
            <person name="Roger A.J."/>
            <person name="Ruiz-Trillo I."/>
            <person name="Haas B."/>
            <person name="Nusbaum C."/>
            <person name="Birren B."/>
        </authorList>
    </citation>
    <scope>NUCLEOTIDE SEQUENCE [LARGE SCALE GENOMIC DNA]</scope>
    <source>
        <strain evidence="1 2">JP610</strain>
    </source>
</reference>
<dbReference type="EMBL" id="KQ242830">
    <property type="protein sequence ID" value="KNC77134.1"/>
    <property type="molecule type" value="Genomic_DNA"/>
</dbReference>
<dbReference type="GeneID" id="25910904"/>
<keyword evidence="2" id="KW-1185">Reference proteome</keyword>
<dbReference type="GO" id="GO:0019901">
    <property type="term" value="F:protein kinase binding"/>
    <property type="evidence" value="ECO:0007669"/>
    <property type="project" value="InterPro"/>
</dbReference>
<dbReference type="CDD" id="cd20557">
    <property type="entry name" value="CYCLIN_ScPCL1-like"/>
    <property type="match status" value="1"/>
</dbReference>
<evidence type="ECO:0008006" key="3">
    <source>
        <dbReference type="Google" id="ProtNLM"/>
    </source>
</evidence>
<dbReference type="AlphaFoldDB" id="A0A0L0FK36"/>
<evidence type="ECO:0000313" key="1">
    <source>
        <dbReference type="EMBL" id="KNC77134.1"/>
    </source>
</evidence>
<organism evidence="1 2">
    <name type="scientific">Sphaeroforma arctica JP610</name>
    <dbReference type="NCBI Taxonomy" id="667725"/>
    <lineage>
        <taxon>Eukaryota</taxon>
        <taxon>Ichthyosporea</taxon>
        <taxon>Ichthyophonida</taxon>
        <taxon>Sphaeroforma</taxon>
    </lineage>
</organism>
<dbReference type="InterPro" id="IPR013922">
    <property type="entry name" value="Cyclin_PHO80-like"/>
</dbReference>
<protein>
    <recommendedName>
        <fullName evidence="3">Cyclin N-terminal domain-containing protein</fullName>
    </recommendedName>
</protein>
<accession>A0A0L0FK36</accession>
<evidence type="ECO:0000313" key="2">
    <source>
        <dbReference type="Proteomes" id="UP000054560"/>
    </source>
</evidence>
<dbReference type="Gene3D" id="1.10.472.10">
    <property type="entry name" value="Cyclin-like"/>
    <property type="match status" value="1"/>
</dbReference>
<dbReference type="RefSeq" id="XP_014151036.1">
    <property type="nucleotide sequence ID" value="XM_014295561.1"/>
</dbReference>
<name>A0A0L0FK36_9EUKA</name>
<sequence>MMNMECYTPSNLIGLHVESYQLSRFLLQCNDASVNCMYHSVNMSSSTFLIFCEQLAHPRIRGIGPLERATIIHSLHYLLKLNEMRRGFSGHTACASCLMVGCLVIATKYVQEVGGRKNSEWAQLAGLDLAYLNQLEKGILTSLRFDLSLPLARYNDIVDVLNLDPIVSNWSDGEHRKCDGSRFCCGVNGVSRPGTIYQAPFYDSAFALGTVGMPQLTRKISTLYDYNQILQHLRSC</sequence>
<proteinExistence type="predicted"/>
<dbReference type="Pfam" id="PF08613">
    <property type="entry name" value="Cyclin"/>
    <property type="match status" value="1"/>
</dbReference>
<dbReference type="Proteomes" id="UP000054560">
    <property type="component" value="Unassembled WGS sequence"/>
</dbReference>
<gene>
    <name evidence="1" type="ORF">SARC_10400</name>
</gene>